<dbReference type="Gene3D" id="3.30.1330.10">
    <property type="entry name" value="PurM-like, N-terminal domain"/>
    <property type="match status" value="1"/>
</dbReference>
<dbReference type="InterPro" id="IPR020561">
    <property type="entry name" value="PRibGlycinamid_synth_ATP-grasp"/>
</dbReference>
<dbReference type="SUPFAM" id="SSF51246">
    <property type="entry name" value="Rudiment single hybrid motif"/>
    <property type="match status" value="1"/>
</dbReference>
<dbReference type="UniPathway" id="UPA00074">
    <property type="reaction ID" value="UER00125"/>
</dbReference>
<evidence type="ECO:0000256" key="5">
    <source>
        <dbReference type="ARBA" id="ARBA00022737"/>
    </source>
</evidence>
<dbReference type="InterPro" id="IPR036921">
    <property type="entry name" value="PurM-like_N_sf"/>
</dbReference>
<feature type="compositionally biased region" description="Pro residues" evidence="10">
    <location>
        <begin position="124"/>
        <end position="141"/>
    </location>
</feature>
<dbReference type="NCBIfam" id="TIGR00877">
    <property type="entry name" value="purD"/>
    <property type="match status" value="1"/>
</dbReference>
<dbReference type="InterPro" id="IPR013815">
    <property type="entry name" value="ATP_grasp_subdomain_1"/>
</dbReference>
<evidence type="ECO:0000256" key="6">
    <source>
        <dbReference type="ARBA" id="ARBA00022741"/>
    </source>
</evidence>
<protein>
    <recommendedName>
        <fullName evidence="2">phosphoribosylamine--glycine ligase</fullName>
        <ecNumber evidence="2">6.3.4.13</ecNumber>
    </recommendedName>
</protein>
<dbReference type="InterPro" id="IPR037123">
    <property type="entry name" value="PRibGlycinamide_synth_C_sf"/>
</dbReference>
<dbReference type="PROSITE" id="PS50975">
    <property type="entry name" value="ATP_GRASP"/>
    <property type="match status" value="1"/>
</dbReference>
<evidence type="ECO:0000256" key="3">
    <source>
        <dbReference type="ARBA" id="ARBA00022598"/>
    </source>
</evidence>
<comment type="pathway">
    <text evidence="1">Purine metabolism; IMP biosynthesis via de novo pathway; N(1)-(5-phospho-D-ribosyl)glycinamide from 5-phospho-alpha-D-ribose 1-diphosphate: step 2/2.</text>
</comment>
<keyword evidence="11" id="KW-1133">Transmembrane helix</keyword>
<proteinExistence type="predicted"/>
<dbReference type="InterPro" id="IPR008160">
    <property type="entry name" value="Collagen"/>
</dbReference>
<dbReference type="Pfam" id="PF01071">
    <property type="entry name" value="GARS_A"/>
    <property type="match status" value="1"/>
</dbReference>
<evidence type="ECO:0000256" key="11">
    <source>
        <dbReference type="SAM" id="Phobius"/>
    </source>
</evidence>
<dbReference type="WBParaSite" id="Hba_12762">
    <property type="protein sequence ID" value="Hba_12762"/>
    <property type="gene ID" value="Hba_12762"/>
</dbReference>
<keyword evidence="8 9" id="KW-0067">ATP-binding</keyword>
<dbReference type="InterPro" id="IPR011761">
    <property type="entry name" value="ATP-grasp"/>
</dbReference>
<dbReference type="InterPro" id="IPR004733">
    <property type="entry name" value="PurM_cligase"/>
</dbReference>
<dbReference type="EC" id="6.3.4.13" evidence="2"/>
<feature type="compositionally biased region" description="Low complexity" evidence="10">
    <location>
        <begin position="149"/>
        <end position="159"/>
    </location>
</feature>
<dbReference type="SUPFAM" id="SSF55326">
    <property type="entry name" value="PurM N-terminal domain-like"/>
    <property type="match status" value="1"/>
</dbReference>
<evidence type="ECO:0000256" key="1">
    <source>
        <dbReference type="ARBA" id="ARBA00005174"/>
    </source>
</evidence>
<feature type="region of interest" description="Disordered" evidence="10">
    <location>
        <begin position="89"/>
        <end position="252"/>
    </location>
</feature>
<dbReference type="GO" id="GO:0005829">
    <property type="term" value="C:cytosol"/>
    <property type="evidence" value="ECO:0007669"/>
    <property type="project" value="TreeGrafter"/>
</dbReference>
<keyword evidence="11" id="KW-0812">Transmembrane</keyword>
<dbReference type="PANTHER" id="PTHR10520">
    <property type="entry name" value="TRIFUNCTIONAL PURINE BIOSYNTHETIC PROTEIN ADENOSINE-3-RELATED"/>
    <property type="match status" value="1"/>
</dbReference>
<dbReference type="InterPro" id="IPR016188">
    <property type="entry name" value="PurM-like_N"/>
</dbReference>
<dbReference type="InterPro" id="IPR036388">
    <property type="entry name" value="WH-like_DNA-bd_sf"/>
</dbReference>
<dbReference type="Pfam" id="PF02843">
    <property type="entry name" value="GARS_C"/>
    <property type="match status" value="1"/>
</dbReference>
<keyword evidence="11" id="KW-0472">Membrane</keyword>
<evidence type="ECO:0000313" key="14">
    <source>
        <dbReference type="WBParaSite" id="Hba_12762"/>
    </source>
</evidence>
<keyword evidence="7" id="KW-0658">Purine biosynthesis</keyword>
<dbReference type="InterPro" id="IPR020560">
    <property type="entry name" value="PRibGlycinamide_synth_C-dom"/>
</dbReference>
<dbReference type="Gene3D" id="3.90.600.10">
    <property type="entry name" value="Phosphoribosylglycinamide synthetase, C-terminal domain"/>
    <property type="match status" value="1"/>
</dbReference>
<evidence type="ECO:0000256" key="4">
    <source>
        <dbReference type="ARBA" id="ARBA00022723"/>
    </source>
</evidence>
<evidence type="ECO:0000256" key="7">
    <source>
        <dbReference type="ARBA" id="ARBA00022755"/>
    </source>
</evidence>
<dbReference type="PROSITE" id="PS00184">
    <property type="entry name" value="GARS"/>
    <property type="match status" value="1"/>
</dbReference>
<feature type="transmembrane region" description="Helical" evidence="11">
    <location>
        <begin position="12"/>
        <end position="30"/>
    </location>
</feature>
<keyword evidence="13" id="KW-1185">Reference proteome</keyword>
<evidence type="ECO:0000313" key="13">
    <source>
        <dbReference type="Proteomes" id="UP000095283"/>
    </source>
</evidence>
<dbReference type="InterPro" id="IPR000115">
    <property type="entry name" value="PRibGlycinamide_synth"/>
</dbReference>
<dbReference type="Pfam" id="PF01391">
    <property type="entry name" value="Collagen"/>
    <property type="match status" value="2"/>
</dbReference>
<keyword evidence="6 9" id="KW-0547">Nucleotide-binding</keyword>
<feature type="domain" description="ATP-grasp" evidence="12">
    <location>
        <begin position="449"/>
        <end position="653"/>
    </location>
</feature>
<evidence type="ECO:0000256" key="8">
    <source>
        <dbReference type="ARBA" id="ARBA00022840"/>
    </source>
</evidence>
<dbReference type="GO" id="GO:0004637">
    <property type="term" value="F:phosphoribosylamine-glycine ligase activity"/>
    <property type="evidence" value="ECO:0007669"/>
    <property type="project" value="UniProtKB-EC"/>
</dbReference>
<dbReference type="Pfam" id="PF00586">
    <property type="entry name" value="AIRS"/>
    <property type="match status" value="1"/>
</dbReference>
<dbReference type="InterPro" id="IPR041426">
    <property type="entry name" value="Mos1_HTH"/>
</dbReference>
<dbReference type="GO" id="GO:0046872">
    <property type="term" value="F:metal ion binding"/>
    <property type="evidence" value="ECO:0007669"/>
    <property type="project" value="UniProtKB-KW"/>
</dbReference>
<dbReference type="Gene3D" id="3.30.470.20">
    <property type="entry name" value="ATP-grasp fold, B domain"/>
    <property type="match status" value="1"/>
</dbReference>
<keyword evidence="3" id="KW-0436">Ligase</keyword>
<dbReference type="SUPFAM" id="SSF56059">
    <property type="entry name" value="Glutathione synthetase ATP-binding domain-like"/>
    <property type="match status" value="1"/>
</dbReference>
<accession>A0A1I7X5R1</accession>
<reference evidence="14" key="1">
    <citation type="submission" date="2016-11" db="UniProtKB">
        <authorList>
            <consortium name="WormBaseParasite"/>
        </authorList>
    </citation>
    <scope>IDENTIFICATION</scope>
</reference>
<dbReference type="SMART" id="SM01209">
    <property type="entry name" value="GARS_A"/>
    <property type="match status" value="1"/>
</dbReference>
<dbReference type="Gene3D" id="1.10.10.10">
    <property type="entry name" value="Winged helix-like DNA-binding domain superfamily/Winged helix DNA-binding domain"/>
    <property type="match status" value="1"/>
</dbReference>
<dbReference type="Proteomes" id="UP000095283">
    <property type="component" value="Unplaced"/>
</dbReference>
<evidence type="ECO:0000259" key="12">
    <source>
        <dbReference type="PROSITE" id="PS50975"/>
    </source>
</evidence>
<evidence type="ECO:0000256" key="10">
    <source>
        <dbReference type="SAM" id="MobiDB-lite"/>
    </source>
</evidence>
<sequence length="882" mass="95367">MIQCKNDDESQRLRRVVFLAVNYSFTYFYYPVSTLLNLCCLFFSETDMYVTLPSPPAPLPLGYEIPYTRNLAIEDFQRSSCCTCQQGAVGAPGPPGDDGANGDDGKPGLNGEPGKDGQVLSPIGPTPQPCTICPPAPPGPPGLIGQKGPPGFRGSPGSPGNDGKKGESGMVGPQGPTGRPGRPGPQGPKGEKGRIIMIAGPAGQPGLVGPPGKPGRKGARGLHGLPGPQGPPGLPGEPGLPGTDGSTGIQDEPPITAYLTLNSLRVPTTKSGAEACKSICSVLDEDVVLHSTCIYRFRRFKAGYFDVNDRQRSGTPQTSMTDALKSLLDENLSQTQKGLAEQLGVDKANSLQMIAVGYQLNTCVSLLVGQRINNCLWKIVTDDEKWIMYDNPKHTHIHVYTPDSQQHLRQSQILTPKKCFCASGRARRASCFMNSFNQRDSAFEMRLRCENGSTILLPPSRCRFFTKKSESYPWRVCEWRNIVVKADGLAAGKGVVVSQNKEQAKKAAADMLDGAFGSSGRRIILEEKLDGYEVSALCFTDGLTYTRMPLIRDHKRLLEGDQGPNTGGMGVVGPVSVPKAIDKEIDRIIEKTIHGLRQNGVVYKDKVIYAGLMITSWGPQLLEYNCRFGDPETEIIMRLLKTDLYSICLSCVEGNLSQLKIDWDDRQACGIILSSANYPYASDKGTPITNISVNDTETVVFQAGTSRVNDQLLTNGGRILCVTSLASDADTARLKAIAACEMIAFNGKFFRRDIGIFFVIYSFLGYFIINFNISYLYNRCTQIGGFGALVDLATAGYKNGSQIVIGMDGVGTKIEIADVMSDYSGIGFDVVGMCVNDVLCHCATPIAFLDYFVCGRLDRKRAVDVVTSISRACIEADCSLVG</sequence>
<dbReference type="GO" id="GO:0046084">
    <property type="term" value="P:adenine biosynthetic process"/>
    <property type="evidence" value="ECO:0007669"/>
    <property type="project" value="TreeGrafter"/>
</dbReference>
<evidence type="ECO:0000256" key="9">
    <source>
        <dbReference type="PROSITE-ProRule" id="PRU00409"/>
    </source>
</evidence>
<keyword evidence="5" id="KW-0677">Repeat</keyword>
<feature type="transmembrane region" description="Helical" evidence="11">
    <location>
        <begin position="754"/>
        <end position="773"/>
    </location>
</feature>
<dbReference type="Gene3D" id="3.30.1490.20">
    <property type="entry name" value="ATP-grasp fold, A domain"/>
    <property type="match status" value="1"/>
</dbReference>
<evidence type="ECO:0000256" key="2">
    <source>
        <dbReference type="ARBA" id="ARBA00013255"/>
    </source>
</evidence>
<name>A0A1I7X5R1_HETBA</name>
<organism evidence="13 14">
    <name type="scientific">Heterorhabditis bacteriophora</name>
    <name type="common">Entomopathogenic nematode worm</name>
    <dbReference type="NCBI Taxonomy" id="37862"/>
    <lineage>
        <taxon>Eukaryota</taxon>
        <taxon>Metazoa</taxon>
        <taxon>Ecdysozoa</taxon>
        <taxon>Nematoda</taxon>
        <taxon>Chromadorea</taxon>
        <taxon>Rhabditida</taxon>
        <taxon>Rhabditina</taxon>
        <taxon>Rhabditomorpha</taxon>
        <taxon>Strongyloidea</taxon>
        <taxon>Heterorhabditidae</taxon>
        <taxon>Heterorhabditis</taxon>
    </lineage>
</organism>
<dbReference type="Pfam" id="PF17906">
    <property type="entry name" value="HTH_48"/>
    <property type="match status" value="1"/>
</dbReference>
<dbReference type="PANTHER" id="PTHR10520:SF12">
    <property type="entry name" value="TRIFUNCTIONAL PURINE BIOSYNTHETIC PROTEIN ADENOSINE-3"/>
    <property type="match status" value="1"/>
</dbReference>
<dbReference type="GO" id="GO:0005524">
    <property type="term" value="F:ATP binding"/>
    <property type="evidence" value="ECO:0007669"/>
    <property type="project" value="UniProtKB-UniRule"/>
</dbReference>
<dbReference type="Gene3D" id="1.20.5.320">
    <property type="entry name" value="6-Phosphogluconate Dehydrogenase, domain 3"/>
    <property type="match status" value="1"/>
</dbReference>
<dbReference type="GO" id="GO:0006189">
    <property type="term" value="P:'de novo' IMP biosynthetic process"/>
    <property type="evidence" value="ECO:0007669"/>
    <property type="project" value="UniProtKB-UniPathway"/>
</dbReference>
<dbReference type="InterPro" id="IPR020559">
    <property type="entry name" value="PRibGlycinamide_synth_CS"/>
</dbReference>
<dbReference type="GO" id="GO:0004641">
    <property type="term" value="F:phosphoribosylformylglycinamidine cyclo-ligase activity"/>
    <property type="evidence" value="ECO:0007669"/>
    <property type="project" value="InterPro"/>
</dbReference>
<keyword evidence="4" id="KW-0479">Metal-binding</keyword>
<dbReference type="InterPro" id="IPR011054">
    <property type="entry name" value="Rudment_hybrid_motif"/>
</dbReference>
<dbReference type="AlphaFoldDB" id="A0A1I7X5R1"/>
<dbReference type="SMART" id="SM01210">
    <property type="entry name" value="GARS_C"/>
    <property type="match status" value="1"/>
</dbReference>